<dbReference type="GO" id="GO:0008360">
    <property type="term" value="P:regulation of cell shape"/>
    <property type="evidence" value="ECO:0007669"/>
    <property type="project" value="UniProtKB-KW"/>
</dbReference>
<name>A0A1U9MI57_9HYPH</name>
<keyword evidence="3" id="KW-0808">Transferase</keyword>
<evidence type="ECO:0000256" key="5">
    <source>
        <dbReference type="ARBA" id="ARBA00022984"/>
    </source>
</evidence>
<accession>A0A1U9MI57</accession>
<dbReference type="SUPFAM" id="SSF141523">
    <property type="entry name" value="L,D-transpeptidase catalytic domain-like"/>
    <property type="match status" value="1"/>
</dbReference>
<dbReference type="GO" id="GO:0009252">
    <property type="term" value="P:peptidoglycan biosynthetic process"/>
    <property type="evidence" value="ECO:0007669"/>
    <property type="project" value="UniProtKB-UniPathway"/>
</dbReference>
<dbReference type="GO" id="GO:0016740">
    <property type="term" value="F:transferase activity"/>
    <property type="evidence" value="ECO:0007669"/>
    <property type="project" value="UniProtKB-KW"/>
</dbReference>
<protein>
    <submittedName>
        <fullName evidence="10">Murein L,D-transpeptidase YcbB/YkuD</fullName>
    </submittedName>
</protein>
<dbReference type="OrthoDB" id="9778545at2"/>
<evidence type="ECO:0000256" key="3">
    <source>
        <dbReference type="ARBA" id="ARBA00022679"/>
    </source>
</evidence>
<feature type="compositionally biased region" description="Polar residues" evidence="7">
    <location>
        <begin position="55"/>
        <end position="64"/>
    </location>
</feature>
<dbReference type="EMBL" id="CP015625">
    <property type="protein sequence ID" value="AQT47410.1"/>
    <property type="molecule type" value="Genomic_DNA"/>
</dbReference>
<comment type="pathway">
    <text evidence="1">Cell wall biogenesis; peptidoglycan biosynthesis.</text>
</comment>
<dbReference type="KEGG" id="bapi:BBC0122_012990"/>
<dbReference type="GO" id="GO:0071555">
    <property type="term" value="P:cell wall organization"/>
    <property type="evidence" value="ECO:0007669"/>
    <property type="project" value="UniProtKB-KW"/>
</dbReference>
<evidence type="ECO:0000259" key="8">
    <source>
        <dbReference type="Pfam" id="PF03734"/>
    </source>
</evidence>
<keyword evidence="6" id="KW-0961">Cell wall biogenesis/degradation</keyword>
<comment type="similarity">
    <text evidence="2">Belongs to the YkuD family.</text>
</comment>
<evidence type="ECO:0000313" key="11">
    <source>
        <dbReference type="Proteomes" id="UP000189632"/>
    </source>
</evidence>
<dbReference type="InterPro" id="IPR052905">
    <property type="entry name" value="LD-transpeptidase_YkuD-like"/>
</dbReference>
<evidence type="ECO:0000256" key="1">
    <source>
        <dbReference type="ARBA" id="ARBA00004752"/>
    </source>
</evidence>
<evidence type="ECO:0000256" key="6">
    <source>
        <dbReference type="ARBA" id="ARBA00023316"/>
    </source>
</evidence>
<keyword evidence="4" id="KW-0133">Cell shape</keyword>
<dbReference type="Pfam" id="PF03734">
    <property type="entry name" value="YkuD"/>
    <property type="match status" value="1"/>
</dbReference>
<dbReference type="AlphaFoldDB" id="A0A1U9MI57"/>
<dbReference type="InterPro" id="IPR045380">
    <property type="entry name" value="LD_TPept_scaffold_dom"/>
</dbReference>
<dbReference type="InterPro" id="IPR005490">
    <property type="entry name" value="LD_TPept_cat_dom"/>
</dbReference>
<dbReference type="Proteomes" id="UP000189632">
    <property type="component" value="Chromosome"/>
</dbReference>
<dbReference type="InterPro" id="IPR038063">
    <property type="entry name" value="Transpep_catalytic_dom"/>
</dbReference>
<evidence type="ECO:0000256" key="7">
    <source>
        <dbReference type="SAM" id="MobiDB-lite"/>
    </source>
</evidence>
<evidence type="ECO:0000256" key="4">
    <source>
        <dbReference type="ARBA" id="ARBA00022960"/>
    </source>
</evidence>
<dbReference type="Gene3D" id="1.10.101.10">
    <property type="entry name" value="PGBD-like superfamily/PGBD"/>
    <property type="match status" value="1"/>
</dbReference>
<dbReference type="PANTHER" id="PTHR41533">
    <property type="entry name" value="L,D-TRANSPEPTIDASE HI_1667-RELATED"/>
    <property type="match status" value="1"/>
</dbReference>
<feature type="domain" description="L,D-transpeptidase scaffold" evidence="9">
    <location>
        <begin position="181"/>
        <end position="313"/>
    </location>
</feature>
<dbReference type="RefSeq" id="WP_077992364.1">
    <property type="nucleotide sequence ID" value="NZ_CAXUOT020000002.1"/>
</dbReference>
<organism evidence="10 11">
    <name type="scientific">Bartonella choladocola</name>
    <dbReference type="NCBI Taxonomy" id="2750995"/>
    <lineage>
        <taxon>Bacteria</taxon>
        <taxon>Pseudomonadati</taxon>
        <taxon>Pseudomonadota</taxon>
        <taxon>Alphaproteobacteria</taxon>
        <taxon>Hyphomicrobiales</taxon>
        <taxon>Bartonellaceae</taxon>
        <taxon>Bartonella</taxon>
    </lineage>
</organism>
<dbReference type="PANTHER" id="PTHR41533:SF2">
    <property type="entry name" value="BLR7131 PROTEIN"/>
    <property type="match status" value="1"/>
</dbReference>
<dbReference type="Pfam" id="PF20142">
    <property type="entry name" value="Scaffold"/>
    <property type="match status" value="1"/>
</dbReference>
<dbReference type="CDD" id="cd16913">
    <property type="entry name" value="YkuD_like"/>
    <property type="match status" value="1"/>
</dbReference>
<proteinExistence type="inferred from homology"/>
<dbReference type="Gene3D" id="2.40.440.10">
    <property type="entry name" value="L,D-transpeptidase catalytic domain-like"/>
    <property type="match status" value="1"/>
</dbReference>
<dbReference type="GO" id="GO:0004180">
    <property type="term" value="F:carboxypeptidase activity"/>
    <property type="evidence" value="ECO:0007669"/>
    <property type="project" value="UniProtKB-ARBA"/>
</dbReference>
<feature type="region of interest" description="Disordered" evidence="7">
    <location>
        <begin position="50"/>
        <end position="101"/>
    </location>
</feature>
<feature type="domain" description="L,D-TPase catalytic" evidence="8">
    <location>
        <begin position="434"/>
        <end position="599"/>
    </location>
</feature>
<evidence type="ECO:0000256" key="2">
    <source>
        <dbReference type="ARBA" id="ARBA00005992"/>
    </source>
</evidence>
<gene>
    <name evidence="10" type="ORF">BBC0122_012990</name>
</gene>
<dbReference type="UniPathway" id="UPA00219"/>
<evidence type="ECO:0000313" key="10">
    <source>
        <dbReference type="EMBL" id="AQT47410.1"/>
    </source>
</evidence>
<feature type="compositionally biased region" description="Basic and acidic residues" evidence="7">
    <location>
        <begin position="76"/>
        <end position="101"/>
    </location>
</feature>
<dbReference type="InterPro" id="IPR036366">
    <property type="entry name" value="PGBDSf"/>
</dbReference>
<evidence type="ECO:0000259" key="9">
    <source>
        <dbReference type="Pfam" id="PF20142"/>
    </source>
</evidence>
<reference evidence="10 11" key="1">
    <citation type="submission" date="2016-11" db="EMBL/GenBank/DDBJ databases">
        <title>Comparative genomics of Bartonella apis.</title>
        <authorList>
            <person name="Engel P."/>
        </authorList>
    </citation>
    <scope>NUCLEOTIDE SEQUENCE [LARGE SCALE GENOMIC DNA]</scope>
    <source>
        <strain evidence="10 11">BBC0122</strain>
    </source>
</reference>
<keyword evidence="11" id="KW-1185">Reference proteome</keyword>
<keyword evidence="5" id="KW-0573">Peptidoglycan synthesis</keyword>
<sequence>MFQKPINRLVFTFLASSVLYVSPYFGVEQASAINNLMELFSKKTKPATVVEMPTDSGSQTNRQDNFPAKPQNALSDKIHDKSTKRPDVEKTRQADSARPKVTDYKPERLVPVEFSNVDFIETNSVMKSSGSGSLPLSEPYNVILEGSDEGRNNSTARMVKSDFSRIDVKVENAIAESVTKHYVNHPDLLWSKNGEITDTTRNIMAFLSNVDEDGLEPQDYFVKLPDETLDGEERSLAFTNFDVALTSRIFRYIQDAANGRIIADRLSPFHDLPRNQIDFEKELDRFTKSDDPVAELKSYLPQSDYYKALKHALAGMPKSDHGDNIRISLTTLIKPGQTNEDLPQFTNLLLKRAPSGYLSDHKTILEKFQHETSYNAQLVESVKDYQKFIGKTADGIIGPSTIASLENNTVAAKRQKIMDSMERLRWLPHSFGSRYVFINQAAFKGQYIENNAVKLDMKVVVGSPQRQTYFFYDRIRLVTFNPSWGVPHSIVVNEMLPRIMQDSGYLQRNNYQLYDSSGRPISASSVNWQQVGSKARGISIRQTPGRNNALGELKILFPNKHDIYLHDTPNKTAFSRDMRALSHGCVRLEYPREMAAAVLGKNVDDLKPYFAKGERSLSLSEPVPVYLTYFTAWPDLKTGKINYYDDIYGRDELMTNAVQKTDSMRQSDI</sequence>